<comment type="subcellular location">
    <subcellularLocation>
        <location evidence="1">Cell membrane</location>
        <topology evidence="1">Multi-pass membrane protein</topology>
    </subcellularLocation>
</comment>
<dbReference type="EMBL" id="BAABKC010000037">
    <property type="protein sequence ID" value="GAA5053492.1"/>
    <property type="molecule type" value="Genomic_DNA"/>
</dbReference>
<organism evidence="4 5">
    <name type="scientific">Streptomyces similanensis</name>
    <dbReference type="NCBI Taxonomy" id="1274988"/>
    <lineage>
        <taxon>Bacteria</taxon>
        <taxon>Bacillati</taxon>
        <taxon>Actinomycetota</taxon>
        <taxon>Actinomycetes</taxon>
        <taxon>Kitasatosporales</taxon>
        <taxon>Streptomycetaceae</taxon>
        <taxon>Streptomyces</taxon>
    </lineage>
</organism>
<accession>A0ABP9K8D5</accession>
<evidence type="ECO:0000256" key="2">
    <source>
        <dbReference type="ARBA" id="ARBA00022448"/>
    </source>
</evidence>
<sequence>MHALVTERHLVTLHAEPAGPVDSLLARLRHEAPPDTAALLFLLLQEALETFRRAAVADLILVEDLEDEMFDKRRPEQVYRPARLRRRAALLHRTLLPYLQVTDETFTRRMLNRAFPEERQRLAREFQHAGRLVLTDVEALQDAARRAFASYSSLASGEQNGVINRLTIVSTIFLPLTG</sequence>
<comment type="caution">
    <text evidence="4">The sequence shown here is derived from an EMBL/GenBank/DDBJ whole genome shotgun (WGS) entry which is preliminary data.</text>
</comment>
<gene>
    <name evidence="4" type="ORF">GCM10023336_23800</name>
</gene>
<proteinExistence type="predicted"/>
<dbReference type="Pfam" id="PF01544">
    <property type="entry name" value="CorA"/>
    <property type="match status" value="1"/>
</dbReference>
<keyword evidence="3" id="KW-1003">Cell membrane</keyword>
<evidence type="ECO:0000256" key="1">
    <source>
        <dbReference type="ARBA" id="ARBA00004651"/>
    </source>
</evidence>
<dbReference type="PANTHER" id="PTHR46494">
    <property type="entry name" value="CORA FAMILY METAL ION TRANSPORTER (EUROFUNG)"/>
    <property type="match status" value="1"/>
</dbReference>
<reference evidence="5" key="1">
    <citation type="journal article" date="2019" name="Int. J. Syst. Evol. Microbiol.">
        <title>The Global Catalogue of Microorganisms (GCM) 10K type strain sequencing project: providing services to taxonomists for standard genome sequencing and annotation.</title>
        <authorList>
            <consortium name="The Broad Institute Genomics Platform"/>
            <consortium name="The Broad Institute Genome Sequencing Center for Infectious Disease"/>
            <person name="Wu L."/>
            <person name="Ma J."/>
        </authorList>
    </citation>
    <scope>NUCLEOTIDE SEQUENCE [LARGE SCALE GENOMIC DNA]</scope>
    <source>
        <strain evidence="5">JCM 18410</strain>
    </source>
</reference>
<dbReference type="InterPro" id="IPR045861">
    <property type="entry name" value="CorA_cytoplasmic_dom"/>
</dbReference>
<keyword evidence="3" id="KW-0472">Membrane</keyword>
<name>A0ABP9K8D5_9ACTN</name>
<keyword evidence="5" id="KW-1185">Reference proteome</keyword>
<evidence type="ECO:0000313" key="4">
    <source>
        <dbReference type="EMBL" id="GAA5053492.1"/>
    </source>
</evidence>
<dbReference type="RefSeq" id="WP_345668295.1">
    <property type="nucleotide sequence ID" value="NZ_BAABKC010000037.1"/>
</dbReference>
<dbReference type="SUPFAM" id="SSF143865">
    <property type="entry name" value="CorA soluble domain-like"/>
    <property type="match status" value="1"/>
</dbReference>
<dbReference type="Proteomes" id="UP001500124">
    <property type="component" value="Unassembled WGS sequence"/>
</dbReference>
<dbReference type="InterPro" id="IPR002523">
    <property type="entry name" value="MgTranspt_CorA/ZnTranspt_ZntB"/>
</dbReference>
<dbReference type="Gene3D" id="1.20.58.340">
    <property type="entry name" value="Magnesium transport protein CorA, transmembrane region"/>
    <property type="match status" value="1"/>
</dbReference>
<protein>
    <submittedName>
        <fullName evidence="4">Uncharacterized protein</fullName>
    </submittedName>
</protein>
<keyword evidence="2" id="KW-0813">Transport</keyword>
<evidence type="ECO:0000313" key="5">
    <source>
        <dbReference type="Proteomes" id="UP001500124"/>
    </source>
</evidence>
<evidence type="ECO:0000256" key="3">
    <source>
        <dbReference type="ARBA" id="ARBA00022475"/>
    </source>
</evidence>
<dbReference type="PANTHER" id="PTHR46494:SF1">
    <property type="entry name" value="CORA FAMILY METAL ION TRANSPORTER (EUROFUNG)"/>
    <property type="match status" value="1"/>
</dbReference>